<name>A0A328DLC2_9ASTE</name>
<sequence>MLLNPLLSLSPRSWSRAAMAVGHWKRAMKIGLSSLFRRGFNSSKCKTMARMTTARIKLLRNKREVVVRQMRRDIAMLLESRQDATARIRVEHVMREQNMLAANEIIELFCDLIVSRLAIIAKQRECPADLKEGISSLIFAAPRCSEIPELVGIRDVFEKKYGKDFVSEATDLRPNAGVNRMLIEKLSVKTPSGEAKLKILKEIAKEYQVKWDTAESEVELLKAPEERIEGPATFVSATSLPIKQPVPNSHTTLNTNNGNFEDSASAAKAAAESAWQAIAAAEAAAYLANEKLRASNGHGTNYLNTLSEIRGSKWFPNGLPQSPQTSGGDTNAPKMIRRHSCNVPPRGSSNNVKYDESDCDEEIEMEEGHRNNDDADDMPCSDFDSRHFCRRHSYSSLPEHPPVLPGVHPKLPDYDALTARFESLKNPKY</sequence>
<organism evidence="3 4">
    <name type="scientific">Cuscuta australis</name>
    <dbReference type="NCBI Taxonomy" id="267555"/>
    <lineage>
        <taxon>Eukaryota</taxon>
        <taxon>Viridiplantae</taxon>
        <taxon>Streptophyta</taxon>
        <taxon>Embryophyta</taxon>
        <taxon>Tracheophyta</taxon>
        <taxon>Spermatophyta</taxon>
        <taxon>Magnoliopsida</taxon>
        <taxon>eudicotyledons</taxon>
        <taxon>Gunneridae</taxon>
        <taxon>Pentapetalae</taxon>
        <taxon>asterids</taxon>
        <taxon>lamiids</taxon>
        <taxon>Solanales</taxon>
        <taxon>Convolvulaceae</taxon>
        <taxon>Cuscuteae</taxon>
        <taxon>Cuscuta</taxon>
        <taxon>Cuscuta subgen. Grammica</taxon>
        <taxon>Cuscuta sect. Cleistogrammica</taxon>
    </lineage>
</organism>
<keyword evidence="4" id="KW-1185">Reference proteome</keyword>
<dbReference type="GO" id="GO:0015031">
    <property type="term" value="P:protein transport"/>
    <property type="evidence" value="ECO:0007669"/>
    <property type="project" value="InterPro"/>
</dbReference>
<evidence type="ECO:0000256" key="1">
    <source>
        <dbReference type="ARBA" id="ARBA00005536"/>
    </source>
</evidence>
<evidence type="ECO:0000313" key="4">
    <source>
        <dbReference type="Proteomes" id="UP000249390"/>
    </source>
</evidence>
<dbReference type="FunFam" id="1.20.1260.60:FF:000003">
    <property type="entry name" value="IST1-like protein isoform A"/>
    <property type="match status" value="1"/>
</dbReference>
<dbReference type="InterPro" id="IPR042277">
    <property type="entry name" value="IST1-like"/>
</dbReference>
<evidence type="ECO:0000256" key="2">
    <source>
        <dbReference type="SAM" id="MobiDB-lite"/>
    </source>
</evidence>
<accession>A0A328DLC2</accession>
<protein>
    <recommendedName>
        <fullName evidence="5">IST1-like protein</fullName>
    </recommendedName>
</protein>
<dbReference type="Gene3D" id="1.20.1260.60">
    <property type="entry name" value="Vacuolar protein sorting-associated protein Ist1"/>
    <property type="match status" value="1"/>
</dbReference>
<evidence type="ECO:0000313" key="3">
    <source>
        <dbReference type="EMBL" id="RAL46482.1"/>
    </source>
</evidence>
<dbReference type="PANTHER" id="PTHR12161:SF55">
    <property type="entry name" value="REGULATOR OF VPS4 ACTIVITY IN THE MVB PATHWAY PROTEIN"/>
    <property type="match status" value="1"/>
</dbReference>
<reference evidence="3 4" key="1">
    <citation type="submission" date="2018-06" db="EMBL/GenBank/DDBJ databases">
        <title>The Genome of Cuscuta australis (Dodder) Provides Insight into the Evolution of Plant Parasitism.</title>
        <authorList>
            <person name="Liu H."/>
        </authorList>
    </citation>
    <scope>NUCLEOTIDE SEQUENCE [LARGE SCALE GENOMIC DNA]</scope>
    <source>
        <strain evidence="4">cv. Yunnan</strain>
        <tissue evidence="3">Vines</tissue>
    </source>
</reference>
<dbReference type="Pfam" id="PF03398">
    <property type="entry name" value="Ist1"/>
    <property type="match status" value="1"/>
</dbReference>
<evidence type="ECO:0008006" key="5">
    <source>
        <dbReference type="Google" id="ProtNLM"/>
    </source>
</evidence>
<dbReference type="AlphaFoldDB" id="A0A328DLC2"/>
<dbReference type="InterPro" id="IPR005061">
    <property type="entry name" value="Ist1"/>
</dbReference>
<gene>
    <name evidence="3" type="ORF">DM860_004761</name>
</gene>
<feature type="region of interest" description="Disordered" evidence="2">
    <location>
        <begin position="314"/>
        <end position="357"/>
    </location>
</feature>
<comment type="caution">
    <text evidence="3">The sequence shown here is derived from an EMBL/GenBank/DDBJ whole genome shotgun (WGS) entry which is preliminary data.</text>
</comment>
<dbReference type="PANTHER" id="PTHR12161">
    <property type="entry name" value="IST1 FAMILY MEMBER"/>
    <property type="match status" value="1"/>
</dbReference>
<proteinExistence type="inferred from homology"/>
<dbReference type="Proteomes" id="UP000249390">
    <property type="component" value="Unassembled WGS sequence"/>
</dbReference>
<comment type="similarity">
    <text evidence="1">Belongs to the IST1 family.</text>
</comment>
<feature type="compositionally biased region" description="Polar residues" evidence="2">
    <location>
        <begin position="319"/>
        <end position="329"/>
    </location>
</feature>
<dbReference type="EMBL" id="NQVE01000122">
    <property type="protein sequence ID" value="RAL46482.1"/>
    <property type="molecule type" value="Genomic_DNA"/>
</dbReference>